<gene>
    <name evidence="1" type="ORF">RAN64_15145</name>
</gene>
<dbReference type="EMBL" id="JAVBZS010000139">
    <property type="protein sequence ID" value="MDP8591290.1"/>
    <property type="molecule type" value="Genomic_DNA"/>
</dbReference>
<dbReference type="Proteomes" id="UP001238215">
    <property type="component" value="Unassembled WGS sequence"/>
</dbReference>
<organism evidence="1 2">
    <name type="scientific">Enterococcus lactis</name>
    <dbReference type="NCBI Taxonomy" id="357441"/>
    <lineage>
        <taxon>Bacteria</taxon>
        <taxon>Bacillati</taxon>
        <taxon>Bacillota</taxon>
        <taxon>Bacilli</taxon>
        <taxon>Lactobacillales</taxon>
        <taxon>Enterococcaceae</taxon>
        <taxon>Enterococcus</taxon>
    </lineage>
</organism>
<sequence>VTISVSTLTTIHHLFNKEERTL</sequence>
<dbReference type="AlphaFoldDB" id="A0AAJ1SRU8"/>
<protein>
    <submittedName>
        <fullName evidence="1">TIGR01906 family membrane protein</fullName>
    </submittedName>
</protein>
<keyword evidence="2" id="KW-1185">Reference proteome</keyword>
<evidence type="ECO:0000313" key="1">
    <source>
        <dbReference type="EMBL" id="MDP8591290.1"/>
    </source>
</evidence>
<evidence type="ECO:0000313" key="2">
    <source>
        <dbReference type="Proteomes" id="UP001238215"/>
    </source>
</evidence>
<proteinExistence type="predicted"/>
<reference evidence="1 2" key="1">
    <citation type="submission" date="2023-08" db="EMBL/GenBank/DDBJ databases">
        <title>Whole genome sequencing of Enterococcus.</title>
        <authorList>
            <person name="Kaptchouang Tchatchouang C.D."/>
            <person name="Ateba C.N."/>
        </authorList>
    </citation>
    <scope>NUCLEOTIDE SEQUENCE [LARGE SCALE GENOMIC DNA]</scope>
    <source>
        <strain evidence="1 2">ENT3_CNKT_NWU</strain>
    </source>
</reference>
<accession>A0AAJ1SRU8</accession>
<comment type="caution">
    <text evidence="1">The sequence shown here is derived from an EMBL/GenBank/DDBJ whole genome shotgun (WGS) entry which is preliminary data.</text>
</comment>
<name>A0AAJ1SRU8_9ENTE</name>
<feature type="non-terminal residue" evidence="1">
    <location>
        <position position="1"/>
    </location>
</feature>